<gene>
    <name evidence="1" type="ORF">HPB50_025317</name>
</gene>
<organism evidence="1 2">
    <name type="scientific">Hyalomma asiaticum</name>
    <name type="common">Tick</name>
    <dbReference type="NCBI Taxonomy" id="266040"/>
    <lineage>
        <taxon>Eukaryota</taxon>
        <taxon>Metazoa</taxon>
        <taxon>Ecdysozoa</taxon>
        <taxon>Arthropoda</taxon>
        <taxon>Chelicerata</taxon>
        <taxon>Arachnida</taxon>
        <taxon>Acari</taxon>
        <taxon>Parasitiformes</taxon>
        <taxon>Ixodida</taxon>
        <taxon>Ixodoidea</taxon>
        <taxon>Ixodidae</taxon>
        <taxon>Hyalomminae</taxon>
        <taxon>Hyalomma</taxon>
    </lineage>
</organism>
<protein>
    <submittedName>
        <fullName evidence="1">Uncharacterized protein</fullName>
    </submittedName>
</protein>
<comment type="caution">
    <text evidence="1">The sequence shown here is derived from an EMBL/GenBank/DDBJ whole genome shotgun (WGS) entry which is preliminary data.</text>
</comment>
<sequence>MVMRSRASEPISSDRNVAATDSFVLPNFYSMESAKKEPDASKHARHSRRSKSVTKSPPKGHNGDELLTPAKSRKRKKSAAHKRSSESLSAARSPSAIDRALHETADPPVTQAVPIEEQSGHDDSVHPGTAVSKSTPPDVPLSLSSSPEEPRLFLPPGGQAVHPPAVVSGICSAATDAEGKSHPARGATDRALWSLVSGGEAISPCKSFVTPVAHSEAATPFAPGLGESRISVATEASSAGVSAQRSRASINTTRSAYRRSLQMQGLNEAERAAIDRRESIYVVQQPEPWWPAVSKSCVAMAMVAWVGGVLLLLFAVYASRRSHGSSNTSGCVEFARSLRESINTSMQPCENFCRFVCDGWTAKYRLTDTKLKAALFYKSCDAVRRGETNELPNVVDALHNEGIVWPHRSTTPDVLHAAIRSSLVLRWGAPFDVTRTTKGKQVMIHLEAFEMFASLRDKFVASSSRSTERKAYFDTLKSHFKANEGNLLNFDEVNNLYVTAYATLPKSARASGYAVTLDEEFVFAGTNNDTRDHWHEVLRPLVPLNETERIVFSTRTESFVRAVWEFWSVQGEEGMHVFVSWCVVQVAALFANQQLQANLYGSKEEAQFHQGASCLAKAFLISGTDVFSGYNKLLFKCKALVRTHILVHSLRNTFLHRLRKWKHFDAGVKVMMDRDATEKPVHVVQEDSMVEFNDETVDMRGSLVDKWQNTPKPDTTSISLRSSMYSVIEAAQLLVLVDKDFHIMPYAFAFPYFHRSAVDALNYAGAGGTTAFALAKLFLVAYDTSVAGNTSLEASLRCFENSSNSMARDHSEVVMMRAIAASLSFDAYDSEWVSWDTAAQNLEGYSGAQLFFMASCYALCPGSAMGHNDGEQCNAHLQNLEGFARAFACAPDAKMNPPSKCSVM</sequence>
<keyword evidence="2" id="KW-1185">Reference proteome</keyword>
<dbReference type="EMBL" id="CM023483">
    <property type="protein sequence ID" value="KAH6937048.1"/>
    <property type="molecule type" value="Genomic_DNA"/>
</dbReference>
<evidence type="ECO:0000313" key="2">
    <source>
        <dbReference type="Proteomes" id="UP000821845"/>
    </source>
</evidence>
<accession>A0ACB7SQB3</accession>
<reference evidence="1" key="1">
    <citation type="submission" date="2020-05" db="EMBL/GenBank/DDBJ databases">
        <title>Large-scale comparative analyses of tick genomes elucidate their genetic diversity and vector capacities.</title>
        <authorList>
            <person name="Jia N."/>
            <person name="Wang J."/>
            <person name="Shi W."/>
            <person name="Du L."/>
            <person name="Sun Y."/>
            <person name="Zhan W."/>
            <person name="Jiang J."/>
            <person name="Wang Q."/>
            <person name="Zhang B."/>
            <person name="Ji P."/>
            <person name="Sakyi L.B."/>
            <person name="Cui X."/>
            <person name="Yuan T."/>
            <person name="Jiang B."/>
            <person name="Yang W."/>
            <person name="Lam T.T.-Y."/>
            <person name="Chang Q."/>
            <person name="Ding S."/>
            <person name="Wang X."/>
            <person name="Zhu J."/>
            <person name="Ruan X."/>
            <person name="Zhao L."/>
            <person name="Wei J."/>
            <person name="Que T."/>
            <person name="Du C."/>
            <person name="Cheng J."/>
            <person name="Dai P."/>
            <person name="Han X."/>
            <person name="Huang E."/>
            <person name="Gao Y."/>
            <person name="Liu J."/>
            <person name="Shao H."/>
            <person name="Ye R."/>
            <person name="Li L."/>
            <person name="Wei W."/>
            <person name="Wang X."/>
            <person name="Wang C."/>
            <person name="Yang T."/>
            <person name="Huo Q."/>
            <person name="Li W."/>
            <person name="Guo W."/>
            <person name="Chen H."/>
            <person name="Zhou L."/>
            <person name="Ni X."/>
            <person name="Tian J."/>
            <person name="Zhou Y."/>
            <person name="Sheng Y."/>
            <person name="Liu T."/>
            <person name="Pan Y."/>
            <person name="Xia L."/>
            <person name="Li J."/>
            <person name="Zhao F."/>
            <person name="Cao W."/>
        </authorList>
    </citation>
    <scope>NUCLEOTIDE SEQUENCE</scope>
    <source>
        <strain evidence="1">Hyas-2018</strain>
    </source>
</reference>
<name>A0ACB7SQB3_HYAAI</name>
<proteinExistence type="predicted"/>
<evidence type="ECO:0000313" key="1">
    <source>
        <dbReference type="EMBL" id="KAH6937048.1"/>
    </source>
</evidence>
<dbReference type="Proteomes" id="UP000821845">
    <property type="component" value="Chromosome 3"/>
</dbReference>